<organism evidence="1 2">
    <name type="scientific">Caerostris darwini</name>
    <dbReference type="NCBI Taxonomy" id="1538125"/>
    <lineage>
        <taxon>Eukaryota</taxon>
        <taxon>Metazoa</taxon>
        <taxon>Ecdysozoa</taxon>
        <taxon>Arthropoda</taxon>
        <taxon>Chelicerata</taxon>
        <taxon>Arachnida</taxon>
        <taxon>Araneae</taxon>
        <taxon>Araneomorphae</taxon>
        <taxon>Entelegynae</taxon>
        <taxon>Araneoidea</taxon>
        <taxon>Araneidae</taxon>
        <taxon>Caerostris</taxon>
    </lineage>
</organism>
<dbReference type="Proteomes" id="UP001054837">
    <property type="component" value="Unassembled WGS sequence"/>
</dbReference>
<keyword evidence="2" id="KW-1185">Reference proteome</keyword>
<dbReference type="EMBL" id="BPLQ01008818">
    <property type="protein sequence ID" value="GIY39481.1"/>
    <property type="molecule type" value="Genomic_DNA"/>
</dbReference>
<comment type="caution">
    <text evidence="1">The sequence shown here is derived from an EMBL/GenBank/DDBJ whole genome shotgun (WGS) entry which is preliminary data.</text>
</comment>
<reference evidence="1 2" key="1">
    <citation type="submission" date="2021-06" db="EMBL/GenBank/DDBJ databases">
        <title>Caerostris darwini draft genome.</title>
        <authorList>
            <person name="Kono N."/>
            <person name="Arakawa K."/>
        </authorList>
    </citation>
    <scope>NUCLEOTIDE SEQUENCE [LARGE SCALE GENOMIC DNA]</scope>
</reference>
<proteinExistence type="predicted"/>
<dbReference type="AlphaFoldDB" id="A0AAV4T299"/>
<accession>A0AAV4T299</accession>
<evidence type="ECO:0000313" key="2">
    <source>
        <dbReference type="Proteomes" id="UP001054837"/>
    </source>
</evidence>
<gene>
    <name evidence="1" type="ORF">CDAR_538781</name>
</gene>
<protein>
    <submittedName>
        <fullName evidence="1">Uncharacterized protein</fullName>
    </submittedName>
</protein>
<sequence length="92" mass="9964">MCCPPGCSGHKGVLDCKESQITLSEAKEAIFTEDSVCIDVNGMINTLSNSNEQSLAFTAQNEKTSIDRTGRFLRSITGFVSQASRQSANCFH</sequence>
<evidence type="ECO:0000313" key="1">
    <source>
        <dbReference type="EMBL" id="GIY39481.1"/>
    </source>
</evidence>
<name>A0AAV4T299_9ARAC</name>